<dbReference type="InterPro" id="IPR001680">
    <property type="entry name" value="WD40_rpt"/>
</dbReference>
<protein>
    <recommendedName>
        <fullName evidence="4">WD-40 repeat protein</fullName>
    </recommendedName>
</protein>
<evidence type="ECO:0000256" key="1">
    <source>
        <dbReference type="PROSITE-ProRule" id="PRU00221"/>
    </source>
</evidence>
<dbReference type="Gene3D" id="2.130.10.10">
    <property type="entry name" value="YVTN repeat-like/Quinoprotein amine dehydrogenase"/>
    <property type="match status" value="1"/>
</dbReference>
<reference evidence="2" key="1">
    <citation type="submission" date="2019-10" db="EMBL/GenBank/DDBJ databases">
        <authorList>
            <consortium name="Genoscope - CEA"/>
            <person name="William W."/>
        </authorList>
    </citation>
    <scope>NUCLEOTIDE SEQUENCE [LARGE SCALE GENOMIC DNA]</scope>
    <source>
        <strain evidence="2">BBR_PRJEB10992</strain>
    </source>
</reference>
<evidence type="ECO:0000313" key="3">
    <source>
        <dbReference type="Proteomes" id="UP000184550"/>
    </source>
</evidence>
<keyword evidence="1" id="KW-0853">WD repeat</keyword>
<dbReference type="Proteomes" id="UP000184550">
    <property type="component" value="Unassembled WGS sequence"/>
</dbReference>
<dbReference type="AlphaFoldDB" id="A0A7Z9BNF8"/>
<name>A0A7Z9BNF8_9CYAN</name>
<organism evidence="2 3">
    <name type="scientific">Planktothrix serta PCC 8927</name>
    <dbReference type="NCBI Taxonomy" id="671068"/>
    <lineage>
        <taxon>Bacteria</taxon>
        <taxon>Bacillati</taxon>
        <taxon>Cyanobacteriota</taxon>
        <taxon>Cyanophyceae</taxon>
        <taxon>Oscillatoriophycideae</taxon>
        <taxon>Oscillatoriales</taxon>
        <taxon>Microcoleaceae</taxon>
        <taxon>Planktothrix</taxon>
    </lineage>
</organism>
<comment type="caution">
    <text evidence="2">The sequence shown here is derived from an EMBL/GenBank/DDBJ whole genome shotgun (WGS) entry which is preliminary data.</text>
</comment>
<dbReference type="EMBL" id="CZCU02000094">
    <property type="protein sequence ID" value="VXD12940.1"/>
    <property type="molecule type" value="Genomic_DNA"/>
</dbReference>
<keyword evidence="3" id="KW-1185">Reference proteome</keyword>
<dbReference type="InterPro" id="IPR015943">
    <property type="entry name" value="WD40/YVTN_repeat-like_dom_sf"/>
</dbReference>
<dbReference type="Pfam" id="PF00400">
    <property type="entry name" value="WD40"/>
    <property type="match status" value="1"/>
</dbReference>
<dbReference type="SUPFAM" id="SSF50960">
    <property type="entry name" value="TolB, C-terminal domain"/>
    <property type="match status" value="1"/>
</dbReference>
<dbReference type="PROSITE" id="PS50294">
    <property type="entry name" value="WD_REPEATS_REGION"/>
    <property type="match status" value="1"/>
</dbReference>
<evidence type="ECO:0000313" key="2">
    <source>
        <dbReference type="EMBL" id="VXD12940.1"/>
    </source>
</evidence>
<sequence>MSWSPDGQTLASGSDDNTIKLWHFDLDQLIAWGCEWMKDYLKNSSSVSEEDRCLCDGVRVKQNSKP</sequence>
<dbReference type="RefSeq" id="WP_231505909.1">
    <property type="nucleotide sequence ID" value="NZ_LR734839.1"/>
</dbReference>
<evidence type="ECO:0008006" key="4">
    <source>
        <dbReference type="Google" id="ProtNLM"/>
    </source>
</evidence>
<gene>
    <name evidence="2" type="ORF">PL8927_220005</name>
</gene>
<feature type="repeat" description="WD" evidence="1">
    <location>
        <begin position="1"/>
        <end position="22"/>
    </location>
</feature>
<dbReference type="PROSITE" id="PS50082">
    <property type="entry name" value="WD_REPEATS_2"/>
    <property type="match status" value="1"/>
</dbReference>
<accession>A0A7Z9BNF8</accession>
<proteinExistence type="predicted"/>